<evidence type="ECO:0000313" key="4">
    <source>
        <dbReference type="EnsemblFungi" id="PTTG_04860-t43_1-p1"/>
    </source>
</evidence>
<feature type="region of interest" description="Disordered" evidence="2">
    <location>
        <begin position="1"/>
        <end position="34"/>
    </location>
</feature>
<feature type="region of interest" description="Disordered" evidence="2">
    <location>
        <begin position="167"/>
        <end position="210"/>
    </location>
</feature>
<organism evidence="3">
    <name type="scientific">Puccinia triticina (isolate 1-1 / race 1 (BBBD))</name>
    <name type="common">Brown leaf rust fungus</name>
    <dbReference type="NCBI Taxonomy" id="630390"/>
    <lineage>
        <taxon>Eukaryota</taxon>
        <taxon>Fungi</taxon>
        <taxon>Dikarya</taxon>
        <taxon>Basidiomycota</taxon>
        <taxon>Pucciniomycotina</taxon>
        <taxon>Pucciniomycetes</taxon>
        <taxon>Pucciniales</taxon>
        <taxon>Pucciniaceae</taxon>
        <taxon>Puccinia</taxon>
    </lineage>
</organism>
<feature type="compositionally biased region" description="Low complexity" evidence="2">
    <location>
        <begin position="1083"/>
        <end position="1097"/>
    </location>
</feature>
<feature type="region of interest" description="Disordered" evidence="2">
    <location>
        <begin position="1285"/>
        <end position="1561"/>
    </location>
</feature>
<feature type="compositionally biased region" description="Basic and acidic residues" evidence="2">
    <location>
        <begin position="239"/>
        <end position="248"/>
    </location>
</feature>
<evidence type="ECO:0000313" key="3">
    <source>
        <dbReference type="EMBL" id="OAV89108.1"/>
    </source>
</evidence>
<feature type="compositionally biased region" description="Polar residues" evidence="2">
    <location>
        <begin position="1356"/>
        <end position="1375"/>
    </location>
</feature>
<feature type="compositionally biased region" description="Low complexity" evidence="2">
    <location>
        <begin position="1511"/>
        <end position="1523"/>
    </location>
</feature>
<feature type="region of interest" description="Disordered" evidence="2">
    <location>
        <begin position="857"/>
        <end position="903"/>
    </location>
</feature>
<feature type="compositionally biased region" description="Polar residues" evidence="2">
    <location>
        <begin position="226"/>
        <end position="238"/>
    </location>
</feature>
<feature type="compositionally biased region" description="Polar residues" evidence="2">
    <location>
        <begin position="1007"/>
        <end position="1021"/>
    </location>
</feature>
<reference evidence="4 5" key="3">
    <citation type="journal article" date="2017" name="G3 (Bethesda)">
        <title>Comparative analysis highlights variable genome content of wheat rusts and divergence of the mating loci.</title>
        <authorList>
            <person name="Cuomo C.A."/>
            <person name="Bakkeren G."/>
            <person name="Khalil H.B."/>
            <person name="Panwar V."/>
            <person name="Joly D."/>
            <person name="Linning R."/>
            <person name="Sakthikumar S."/>
            <person name="Song X."/>
            <person name="Adiconis X."/>
            <person name="Fan L."/>
            <person name="Goldberg J.M."/>
            <person name="Levin J.Z."/>
            <person name="Young S."/>
            <person name="Zeng Q."/>
            <person name="Anikster Y."/>
            <person name="Bruce M."/>
            <person name="Wang M."/>
            <person name="Yin C."/>
            <person name="McCallum B."/>
            <person name="Szabo L.J."/>
            <person name="Hulbert S."/>
            <person name="Chen X."/>
            <person name="Fellers J.P."/>
        </authorList>
    </citation>
    <scope>NUCLEOTIDE SEQUENCE</scope>
    <source>
        <strain evidence="4">isolate 1-1 / race 1 (BBBD)</strain>
        <strain evidence="5">Isolate 1-1 / race 1 (BBBD)</strain>
    </source>
</reference>
<reference evidence="3" key="1">
    <citation type="submission" date="2009-11" db="EMBL/GenBank/DDBJ databases">
        <authorList>
            <consortium name="The Broad Institute Genome Sequencing Platform"/>
            <person name="Ward D."/>
            <person name="Feldgarden M."/>
            <person name="Earl A."/>
            <person name="Young S.K."/>
            <person name="Zeng Q."/>
            <person name="Koehrsen M."/>
            <person name="Alvarado L."/>
            <person name="Berlin A."/>
            <person name="Bochicchio J."/>
            <person name="Borenstein D."/>
            <person name="Chapman S.B."/>
            <person name="Chen Z."/>
            <person name="Engels R."/>
            <person name="Freedman E."/>
            <person name="Gellesch M."/>
            <person name="Goldberg J."/>
            <person name="Griggs A."/>
            <person name="Gujja S."/>
            <person name="Heilman E."/>
            <person name="Heiman D."/>
            <person name="Hepburn T."/>
            <person name="Howarth C."/>
            <person name="Jen D."/>
            <person name="Larson L."/>
            <person name="Lewis B."/>
            <person name="Mehta T."/>
            <person name="Park D."/>
            <person name="Pearson M."/>
            <person name="Roberts A."/>
            <person name="Saif S."/>
            <person name="Shea T."/>
            <person name="Shenoy N."/>
            <person name="Sisk P."/>
            <person name="Stolte C."/>
            <person name="Sykes S."/>
            <person name="Thomson T."/>
            <person name="Walk T."/>
            <person name="White J."/>
            <person name="Yandava C."/>
            <person name="Izard J."/>
            <person name="Baranova O.V."/>
            <person name="Blanton J.M."/>
            <person name="Tanner A.C."/>
            <person name="Dewhirst F.E."/>
            <person name="Haas B."/>
            <person name="Nusbaum C."/>
            <person name="Birren B."/>
        </authorList>
    </citation>
    <scope>NUCLEOTIDE SEQUENCE [LARGE SCALE GENOMIC DNA]</scope>
    <source>
        <strain evidence="3">1-1 BBBD Race 1</strain>
    </source>
</reference>
<feature type="region of interest" description="Disordered" evidence="2">
    <location>
        <begin position="452"/>
        <end position="489"/>
    </location>
</feature>
<feature type="compositionally biased region" description="Basic and acidic residues" evidence="2">
    <location>
        <begin position="477"/>
        <end position="487"/>
    </location>
</feature>
<reference evidence="3" key="2">
    <citation type="submission" date="2016-05" db="EMBL/GenBank/DDBJ databases">
        <title>Comparative analysis highlights variable genome content of wheat rusts and divergence of the mating loci.</title>
        <authorList>
            <person name="Cuomo C.A."/>
            <person name="Bakkeren G."/>
            <person name="Szabo L."/>
            <person name="Khalil H."/>
            <person name="Joly D."/>
            <person name="Goldberg J."/>
            <person name="Young S."/>
            <person name="Zeng Q."/>
            <person name="Fellers J."/>
        </authorList>
    </citation>
    <scope>NUCLEOTIDE SEQUENCE [LARGE SCALE GENOMIC DNA]</scope>
    <source>
        <strain evidence="3">1-1 BBBD Race 1</strain>
    </source>
</reference>
<feature type="region of interest" description="Disordered" evidence="2">
    <location>
        <begin position="49"/>
        <end position="87"/>
    </location>
</feature>
<dbReference type="VEuPathDB" id="FungiDB:PTTG_04860"/>
<feature type="compositionally biased region" description="Polar residues" evidence="2">
    <location>
        <begin position="970"/>
        <end position="1000"/>
    </location>
</feature>
<feature type="compositionally biased region" description="Polar residues" evidence="2">
    <location>
        <begin position="452"/>
        <end position="473"/>
    </location>
</feature>
<feature type="compositionally biased region" description="Low complexity" evidence="2">
    <location>
        <begin position="812"/>
        <end position="828"/>
    </location>
</feature>
<gene>
    <name evidence="3" type="ORF">PTTG_04860</name>
</gene>
<feature type="compositionally biased region" description="Low complexity" evidence="2">
    <location>
        <begin position="1376"/>
        <end position="1394"/>
    </location>
</feature>
<feature type="compositionally biased region" description="Polar residues" evidence="2">
    <location>
        <begin position="680"/>
        <end position="692"/>
    </location>
</feature>
<feature type="compositionally biased region" description="Low complexity" evidence="2">
    <location>
        <begin position="185"/>
        <end position="196"/>
    </location>
</feature>
<feature type="region of interest" description="Disordered" evidence="2">
    <location>
        <begin position="811"/>
        <end position="838"/>
    </location>
</feature>
<feature type="region of interest" description="Disordered" evidence="2">
    <location>
        <begin position="287"/>
        <end position="307"/>
    </location>
</feature>
<feature type="region of interest" description="Disordered" evidence="2">
    <location>
        <begin position="778"/>
        <end position="798"/>
    </location>
</feature>
<sequence length="1586" mass="172290">MMVVFRTRKSSTGLNESHDSSGDPSPPPSVPNARVLSPIQAHGLKQYSFRSDFNPPTAHPLLRPSSSCSNQPYRSQTPQLHPPRCPTSFTPRYSVGCQFQDPLGLQPASSIQASPHQPQQQQLSSRSRLVSFMGAQDQSVPNSNASSAAPGQSSFRLFKSKIFSSTSKFKPSAQPGLTPSSATGAPYLSPSLAASSDHVNNPTQASHHELNTPNNLAAQQKFNTLSHVNRPNGTSPSQPKDEPVDWVHLDPSGLPGTPRQSNDYARPTSIIAGYSTAPGNRILIDPNSSRRNYPQFNNKPPIQAGPRVMRLNPQSENLKRLNTPPSGNAPTNDLSFYAQSLRPTPVPHGGSGTLLSINPSHSIRPVATNQPPQHVNPPPPALAYLEPISTSLAVENTHPSTHPEPPILNRLGSNEADFMNAPQVLSSIQSEQPSKASSSPYVGPTFSSTIAPTLPQSFTPSAEPDSLSSSLTNGDRPVPEPSHEDGYHPSVFKSSLAYRQQAAPTDTFGFKSVAAASSTVVTDVTKPVIESQVADLPLKLLASPPAGTLDLGDFSYLFANPNGLAKRTDTIDCKLIDSSPAKPKASVRSIPPPLALVPSTEPSRIAFPAAKSPSSTHETLSTQESRPSSTSLLSAQSDTCTSPLPSLGSDQRSPTRPSTRSLMSPSPHPSTPVKSEKLGSPTSPLHITNPSSPRSPLPVPASAGSPFRSTINSSFPTVEPTLKYEKSLSPLPSSSQRPNLPDSRSQTPDPPSNNTQSQLELEQARQMILGLQNQVQQLKEASIKPSPKPSPVAQENISDLSLTVIPPADITSRSNKANARNSVAASSVPTNPAPGLTENLKAEENRELVDDSLKITTSETNVKQQSASLVTVSGRNPQQTSSPQHAFPSQCETPTDSPPNDSVRQAERLVPSVVPSRLPIAQHRLRGMASTDFEKTSNSNMETAAPIPRRQTKPSLTSSVSTEYRYDTPESYSTQVTTPSPISTTHRSNRVPSGKQTSLSERMRADTGSSSHGHSGKQTPLSERMRVDTGMSSQGQGWARERQNSFHNAYPEKASKLSRLAGQGGGQEPRWLPARPLNDSSTLAALSRSSSALSQSRVRPDPANSRPHRQRQASSSISLSIHDEESSESGSELDSLFERTSHSLSNQASRSGLDSVNEESALNMASGKFNKFSLRLMTKPELLTIIKKQRVKLEHTREAFAAERDDLLDTLEQTREKEAELSRERERLLAEDAWKTEELNRAREEIGWLSRLADTLELEKSRLETRANSMANELKRAVVDLRTVSTASSQGLGSSRDVRPQPGPSYQNHAPLRSPGAEEYSVRKSDSGSQGRSMRKSSFSHTSLSNPPHRVRQESVESNSTICRLVTSPQLHASKSQNNLRNLASSSRSRGSQGIESAISPRTREFAISQRKSPAQRSVPDFRSPLSPMKTSSHRYIRHERLSSRQINSRRPSGSRSISSGQSHTDDQDEEQANSEDELREDVIMEEEPDERSSRDVYWVQRESDRRHSRSSSASSQAISPSSTVFADHHRGHSSRTAARSNGSEDQHSNGHRSSLISLQLRPEDELFLENYLEEDGDGIDTDIDY</sequence>
<keyword evidence="1" id="KW-0175">Coiled coil</keyword>
<evidence type="ECO:0000256" key="1">
    <source>
        <dbReference type="SAM" id="Coils"/>
    </source>
</evidence>
<feature type="region of interest" description="Disordered" evidence="2">
    <location>
        <begin position="920"/>
        <end position="1041"/>
    </location>
</feature>
<dbReference type="EMBL" id="ADAS02000140">
    <property type="protein sequence ID" value="OAV89108.1"/>
    <property type="molecule type" value="Genomic_DNA"/>
</dbReference>
<feature type="compositionally biased region" description="Polar residues" evidence="2">
    <location>
        <begin position="64"/>
        <end position="79"/>
    </location>
</feature>
<feature type="compositionally biased region" description="Polar residues" evidence="2">
    <location>
        <begin position="953"/>
        <end position="962"/>
    </location>
</feature>
<feature type="compositionally biased region" description="Polar residues" evidence="2">
    <location>
        <begin position="197"/>
        <end position="210"/>
    </location>
</feature>
<keyword evidence="5" id="KW-1185">Reference proteome</keyword>
<evidence type="ECO:0000256" key="2">
    <source>
        <dbReference type="SAM" id="MobiDB-lite"/>
    </source>
</evidence>
<feature type="coiled-coil region" evidence="1">
    <location>
        <begin position="1197"/>
        <end position="1273"/>
    </location>
</feature>
<proteinExistence type="predicted"/>
<dbReference type="EnsemblFungi" id="PTTG_04860-t43_1">
    <property type="protein sequence ID" value="PTTG_04860-t43_1-p1"/>
    <property type="gene ID" value="PTTG_04860"/>
</dbReference>
<feature type="compositionally biased region" description="Polar residues" evidence="2">
    <location>
        <begin position="890"/>
        <end position="903"/>
    </location>
</feature>
<evidence type="ECO:0000313" key="5">
    <source>
        <dbReference type="Proteomes" id="UP000005240"/>
    </source>
</evidence>
<feature type="compositionally biased region" description="Polar residues" evidence="2">
    <location>
        <begin position="612"/>
        <end position="664"/>
    </location>
</feature>
<protein>
    <submittedName>
        <fullName evidence="3 4">Uncharacterized protein</fullName>
    </submittedName>
</protein>
<dbReference type="Proteomes" id="UP000005240">
    <property type="component" value="Unassembled WGS sequence"/>
</dbReference>
<reference evidence="4" key="4">
    <citation type="submission" date="2025-05" db="UniProtKB">
        <authorList>
            <consortium name="EnsemblFungi"/>
        </authorList>
    </citation>
    <scope>IDENTIFICATION</scope>
    <source>
        <strain evidence="4">isolate 1-1 / race 1 (BBBD)</strain>
    </source>
</reference>
<feature type="region of interest" description="Disordered" evidence="2">
    <location>
        <begin position="581"/>
        <end position="714"/>
    </location>
</feature>
<dbReference type="OrthoDB" id="2502975at2759"/>
<name>A0A180G9D8_PUCT1</name>
<feature type="compositionally biased region" description="Polar residues" evidence="2">
    <location>
        <begin position="1327"/>
        <end position="1346"/>
    </location>
</feature>
<feature type="compositionally biased region" description="Low complexity" evidence="2">
    <location>
        <begin position="1449"/>
        <end position="1463"/>
    </location>
</feature>
<feature type="region of interest" description="Disordered" evidence="2">
    <location>
        <begin position="106"/>
        <end position="126"/>
    </location>
</feature>
<feature type="region of interest" description="Disordered" evidence="2">
    <location>
        <begin position="1083"/>
        <end position="1136"/>
    </location>
</feature>
<feature type="compositionally biased region" description="Polar residues" evidence="2">
    <location>
        <begin position="857"/>
        <end position="884"/>
    </location>
</feature>
<feature type="compositionally biased region" description="Polar residues" evidence="2">
    <location>
        <begin position="287"/>
        <end position="300"/>
    </location>
</feature>
<feature type="compositionally biased region" description="Polar residues" evidence="2">
    <location>
        <begin position="736"/>
        <end position="759"/>
    </location>
</feature>
<feature type="region of interest" description="Disordered" evidence="2">
    <location>
        <begin position="226"/>
        <end position="265"/>
    </location>
</feature>
<accession>A0A180G9D8</accession>
<feature type="compositionally biased region" description="Acidic residues" evidence="2">
    <location>
        <begin position="1467"/>
        <end position="1490"/>
    </location>
</feature>
<feature type="region of interest" description="Disordered" evidence="2">
    <location>
        <begin position="727"/>
        <end position="759"/>
    </location>
</feature>